<proteinExistence type="predicted"/>
<evidence type="ECO:0000256" key="5">
    <source>
        <dbReference type="ARBA" id="ARBA00022776"/>
    </source>
</evidence>
<dbReference type="InterPro" id="IPR024991">
    <property type="entry name" value="RING-H2_APC11"/>
</dbReference>
<dbReference type="OrthoDB" id="1681166at2759"/>
<gene>
    <name evidence="12" type="ORF">HYDPIDRAFT_183577</name>
    <name evidence="11" type="ORF">HYDPIDRAFT_184113</name>
</gene>
<evidence type="ECO:0000256" key="7">
    <source>
        <dbReference type="ARBA" id="ARBA00022833"/>
    </source>
</evidence>
<keyword evidence="4 9" id="KW-0863">Zinc-finger</keyword>
<dbReference type="SUPFAM" id="SSF57850">
    <property type="entry name" value="RING/U-box"/>
    <property type="match status" value="1"/>
</dbReference>
<dbReference type="PANTHER" id="PTHR11210">
    <property type="entry name" value="RING BOX"/>
    <property type="match status" value="1"/>
</dbReference>
<dbReference type="EMBL" id="KN839904">
    <property type="protein sequence ID" value="KIJ58927.1"/>
    <property type="molecule type" value="Genomic_DNA"/>
</dbReference>
<dbReference type="InterPro" id="IPR001841">
    <property type="entry name" value="Znf_RING"/>
</dbReference>
<evidence type="ECO:0000256" key="9">
    <source>
        <dbReference type="PROSITE-ProRule" id="PRU00175"/>
    </source>
</evidence>
<sequence>MKVHIKHWNAVAQWRWNTGNNDQDDEGDVCGICRVPYEGCCPSCKMPGDDCPLIWGECSHIFHMHCLLKWLGTTASKQQCPMDRRPWVTAERKVADIPNNLS</sequence>
<evidence type="ECO:0000256" key="6">
    <source>
        <dbReference type="ARBA" id="ARBA00022786"/>
    </source>
</evidence>
<protein>
    <recommendedName>
        <fullName evidence="1">Anaphase-promoting complex subunit 11</fullName>
    </recommendedName>
</protein>
<dbReference type="GO" id="GO:0051301">
    <property type="term" value="P:cell division"/>
    <property type="evidence" value="ECO:0007669"/>
    <property type="project" value="UniProtKB-KW"/>
</dbReference>
<accession>A0A0C9WB53</accession>
<dbReference type="Proteomes" id="UP000053820">
    <property type="component" value="Unassembled WGS sequence"/>
</dbReference>
<dbReference type="PROSITE" id="PS50089">
    <property type="entry name" value="ZF_RING_2"/>
    <property type="match status" value="1"/>
</dbReference>
<reference evidence="12 13" key="1">
    <citation type="submission" date="2014-04" db="EMBL/GenBank/DDBJ databases">
        <title>Evolutionary Origins and Diversification of the Mycorrhizal Mutualists.</title>
        <authorList>
            <consortium name="DOE Joint Genome Institute"/>
            <consortium name="Mycorrhizal Genomics Consortium"/>
            <person name="Kohler A."/>
            <person name="Kuo A."/>
            <person name="Nagy L.G."/>
            <person name="Floudas D."/>
            <person name="Copeland A."/>
            <person name="Barry K.W."/>
            <person name="Cichocki N."/>
            <person name="Veneault-Fourrey C."/>
            <person name="LaButti K."/>
            <person name="Lindquist E.A."/>
            <person name="Lipzen A."/>
            <person name="Lundell T."/>
            <person name="Morin E."/>
            <person name="Murat C."/>
            <person name="Riley R."/>
            <person name="Ohm R."/>
            <person name="Sun H."/>
            <person name="Tunlid A."/>
            <person name="Henrissat B."/>
            <person name="Grigoriev I.V."/>
            <person name="Hibbett D.S."/>
            <person name="Martin F."/>
        </authorList>
    </citation>
    <scope>NUCLEOTIDE SEQUENCE [LARGE SCALE GENOMIC DNA]</scope>
    <source>
        <strain evidence="12 13">MD-312</strain>
    </source>
</reference>
<keyword evidence="13" id="KW-1185">Reference proteome</keyword>
<dbReference type="Gene3D" id="3.30.40.10">
    <property type="entry name" value="Zinc/RING finger domain, C3HC4 (zinc finger)"/>
    <property type="match status" value="1"/>
</dbReference>
<evidence type="ECO:0000256" key="4">
    <source>
        <dbReference type="ARBA" id="ARBA00022771"/>
    </source>
</evidence>
<keyword evidence="5" id="KW-0498">Mitosis</keyword>
<dbReference type="GO" id="GO:0061630">
    <property type="term" value="F:ubiquitin protein ligase activity"/>
    <property type="evidence" value="ECO:0007669"/>
    <property type="project" value="InterPro"/>
</dbReference>
<evidence type="ECO:0000256" key="1">
    <source>
        <dbReference type="ARBA" id="ARBA00013928"/>
    </source>
</evidence>
<keyword evidence="6" id="KW-0833">Ubl conjugation pathway</keyword>
<dbReference type="GO" id="GO:0005680">
    <property type="term" value="C:anaphase-promoting complex"/>
    <property type="evidence" value="ECO:0007669"/>
    <property type="project" value="InterPro"/>
</dbReference>
<evidence type="ECO:0000313" key="11">
    <source>
        <dbReference type="EMBL" id="KIJ58927.1"/>
    </source>
</evidence>
<dbReference type="GO" id="GO:0097602">
    <property type="term" value="F:cullin family protein binding"/>
    <property type="evidence" value="ECO:0007669"/>
    <property type="project" value="InterPro"/>
</dbReference>
<evidence type="ECO:0000256" key="3">
    <source>
        <dbReference type="ARBA" id="ARBA00022723"/>
    </source>
</evidence>
<keyword evidence="2" id="KW-0132">Cell division</keyword>
<dbReference type="HOGENOM" id="CLU_115512_0_1_1"/>
<dbReference type="InterPro" id="IPR051031">
    <property type="entry name" value="RING-box_E3_Ubiquitin_Ligase"/>
</dbReference>
<evidence type="ECO:0000313" key="13">
    <source>
        <dbReference type="Proteomes" id="UP000053820"/>
    </source>
</evidence>
<feature type="domain" description="RING-type" evidence="10">
    <location>
        <begin position="41"/>
        <end position="84"/>
    </location>
</feature>
<dbReference type="GO" id="GO:0008270">
    <property type="term" value="F:zinc ion binding"/>
    <property type="evidence" value="ECO:0007669"/>
    <property type="project" value="UniProtKB-KW"/>
</dbReference>
<evidence type="ECO:0000256" key="8">
    <source>
        <dbReference type="ARBA" id="ARBA00023306"/>
    </source>
</evidence>
<evidence type="ECO:0000256" key="2">
    <source>
        <dbReference type="ARBA" id="ARBA00022618"/>
    </source>
</evidence>
<keyword evidence="7" id="KW-0862">Zinc</keyword>
<dbReference type="GO" id="GO:0031145">
    <property type="term" value="P:anaphase-promoting complex-dependent catabolic process"/>
    <property type="evidence" value="ECO:0007669"/>
    <property type="project" value="InterPro"/>
</dbReference>
<dbReference type="CDD" id="cd16456">
    <property type="entry name" value="RING-H2_APC11"/>
    <property type="match status" value="1"/>
</dbReference>
<evidence type="ECO:0000313" key="12">
    <source>
        <dbReference type="EMBL" id="KIJ60537.1"/>
    </source>
</evidence>
<dbReference type="Pfam" id="PF12861">
    <property type="entry name" value="zf-ANAPC11"/>
    <property type="match status" value="1"/>
</dbReference>
<dbReference type="EMBL" id="KN839871">
    <property type="protein sequence ID" value="KIJ60537.1"/>
    <property type="molecule type" value="Genomic_DNA"/>
</dbReference>
<organism evidence="12 13">
    <name type="scientific">Hydnomerulius pinastri MD-312</name>
    <dbReference type="NCBI Taxonomy" id="994086"/>
    <lineage>
        <taxon>Eukaryota</taxon>
        <taxon>Fungi</taxon>
        <taxon>Dikarya</taxon>
        <taxon>Basidiomycota</taxon>
        <taxon>Agaricomycotina</taxon>
        <taxon>Agaricomycetes</taxon>
        <taxon>Agaricomycetidae</taxon>
        <taxon>Boletales</taxon>
        <taxon>Boletales incertae sedis</taxon>
        <taxon>Leucogyrophana</taxon>
    </lineage>
</organism>
<dbReference type="AlphaFoldDB" id="A0A0C9WB53"/>
<dbReference type="InterPro" id="IPR013083">
    <property type="entry name" value="Znf_RING/FYVE/PHD"/>
</dbReference>
<name>A0A0C9WB53_9AGAM</name>
<keyword evidence="3" id="KW-0479">Metal-binding</keyword>
<evidence type="ECO:0000259" key="10">
    <source>
        <dbReference type="PROSITE" id="PS50089"/>
    </source>
</evidence>
<keyword evidence="8" id="KW-0131">Cell cycle</keyword>